<evidence type="ECO:0000313" key="2">
    <source>
        <dbReference type="Proteomes" id="UP000009320"/>
    </source>
</evidence>
<protein>
    <submittedName>
        <fullName evidence="1">Putative nisin resistance protein</fullName>
    </submittedName>
</protein>
<name>I7JVB5_9LACO</name>
<dbReference type="PATRIC" id="fig|1423758.3.peg.1588"/>
<evidence type="ECO:0000313" key="1">
    <source>
        <dbReference type="EMBL" id="CCI82546.1"/>
    </source>
</evidence>
<dbReference type="PROSITE" id="PS51257">
    <property type="entry name" value="PROKAR_LIPOPROTEIN"/>
    <property type="match status" value="1"/>
</dbReference>
<dbReference type="OrthoDB" id="7314861at2"/>
<dbReference type="eggNOG" id="COG0793">
    <property type="taxonomic scope" value="Bacteria"/>
</dbReference>
<gene>
    <name evidence="1" type="ORF">BN55_05455</name>
</gene>
<comment type="caution">
    <text evidence="1">The sequence shown here is derived from an EMBL/GenBank/DDBJ whole genome shotgun (WGS) entry which is preliminary data.</text>
</comment>
<accession>I7JVB5</accession>
<dbReference type="EMBL" id="CAKE01000025">
    <property type="protein sequence ID" value="CCI82546.1"/>
    <property type="molecule type" value="Genomic_DNA"/>
</dbReference>
<dbReference type="AlphaFoldDB" id="I7JVB5"/>
<reference evidence="1 2" key="1">
    <citation type="submission" date="2012-06" db="EMBL/GenBank/DDBJ databases">
        <title>Draft Genome Sequence of Lactobacillus hominis Strain CRBIP 24.179T, isolated from human intestine.</title>
        <authorList>
            <person name="Cousin S."/>
            <person name="Ma L."/>
            <person name="Bizet C."/>
            <person name="Loux V."/>
            <person name="Bouchier C."/>
            <person name="Clermont D."/>
            <person name="Creno S."/>
        </authorList>
    </citation>
    <scope>NUCLEOTIDE SEQUENCE [LARGE SCALE GENOMIC DNA]</scope>
    <source>
        <strain evidence="2">CRBIP 24.179T</strain>
    </source>
</reference>
<dbReference type="Proteomes" id="UP000009320">
    <property type="component" value="Unassembled WGS sequence"/>
</dbReference>
<dbReference type="GeneID" id="82847750"/>
<keyword evidence="2" id="KW-1185">Reference proteome</keyword>
<dbReference type="RefSeq" id="WP_008471659.1">
    <property type="nucleotide sequence ID" value="NZ_AYZP01000004.1"/>
</dbReference>
<organism evidence="1 2">
    <name type="scientific">Lactobacillus hominis DSM 23910 = CRBIP 24.179</name>
    <dbReference type="NCBI Taxonomy" id="1423758"/>
    <lineage>
        <taxon>Bacteria</taxon>
        <taxon>Bacillati</taxon>
        <taxon>Bacillota</taxon>
        <taxon>Bacilli</taxon>
        <taxon>Lactobacillales</taxon>
        <taxon>Lactobacillaceae</taxon>
        <taxon>Lactobacillus</taxon>
    </lineage>
</organism>
<dbReference type="STRING" id="1423758.FC41_GL001564"/>
<sequence length="230" mass="25947">MKNKKCISILLIILTIITLQGCKNEEKSSEVRDPLQASKVIDYVNKYGLIEDKKAWNKVLKDTDNGKDITSYEELNRAVRVANHHASIDKTGLKTWENMPTMFTDKKHNLKIINLPSTYPSSNPKSKRYKTSSTNYMTKAKSLIKQVPANQPLILNLANNVGGDPYEMIGAVADYIPNGLLWSEIPKRGSTTTVSLTSKSIAIKTSKKVKKVPILRHSFKQRKIYVIINE</sequence>
<proteinExistence type="predicted"/>